<feature type="binding site" evidence="1">
    <location>
        <position position="43"/>
    </location>
    <ligand>
        <name>Mg(2+)</name>
        <dbReference type="ChEBI" id="CHEBI:18420"/>
    </ligand>
</feature>
<feature type="binding site" evidence="1">
    <location>
        <position position="494"/>
    </location>
    <ligand>
        <name>Ni(2+)</name>
        <dbReference type="ChEBI" id="CHEBI:49786"/>
    </ligand>
</feature>
<evidence type="ECO:0000313" key="3">
    <source>
        <dbReference type="Proteomes" id="UP000440125"/>
    </source>
</evidence>
<comment type="cofactor">
    <cofactor evidence="1">
        <name>Fe cation</name>
        <dbReference type="ChEBI" id="CHEBI:24875"/>
    </cofactor>
</comment>
<reference evidence="2 3" key="1">
    <citation type="submission" date="2019-10" db="EMBL/GenBank/DDBJ databases">
        <title>Genome Sequences from Six Type Strain Members of the Archaeal Family Sulfolobaceae: Acidianus ambivalens, Acidianus infernus, Metallosphaera prunae, Stygiolobus azoricus, Sulfolobus metallicus, and Sulfurisphaera ohwakuensis.</title>
        <authorList>
            <person name="Counts J.A."/>
            <person name="Kelly R.M."/>
        </authorList>
    </citation>
    <scope>NUCLEOTIDE SEQUENCE [LARGE SCALE GENOMIC DNA]</scope>
    <source>
        <strain evidence="2 3">DSM 3191</strain>
    </source>
</reference>
<feature type="binding site" evidence="1">
    <location>
        <position position="450"/>
    </location>
    <ligand>
        <name>Mg(2+)</name>
        <dbReference type="ChEBI" id="CHEBI:18420"/>
    </ligand>
</feature>
<name>A0A6A9QCU9_ACIIN</name>
<dbReference type="InterPro" id="IPR029014">
    <property type="entry name" value="NiFe-Hase_large"/>
</dbReference>
<dbReference type="EMBL" id="WFIY01000004">
    <property type="protein sequence ID" value="MUM65052.1"/>
    <property type="molecule type" value="Genomic_DNA"/>
</dbReference>
<dbReference type="PANTHER" id="PTHR42958:SF2">
    <property type="entry name" value="UPTAKE HYDROGENASE LARGE SUBUNIT"/>
    <property type="match status" value="1"/>
</dbReference>
<dbReference type="InterPro" id="IPR050867">
    <property type="entry name" value="NiFe/NiFeSe_hydrgnase_LSU"/>
</dbReference>
<dbReference type="Gene3D" id="1.10.645.10">
    <property type="entry name" value="Cytochrome-c3 Hydrogenase, chain B"/>
    <property type="match status" value="1"/>
</dbReference>
<feature type="binding site" evidence="1">
    <location>
        <position position="500"/>
    </location>
    <ligand>
        <name>Mg(2+)</name>
        <dbReference type="ChEBI" id="CHEBI:18420"/>
    </ligand>
</feature>
<accession>A0A6A9QCU9</accession>
<keyword evidence="1" id="KW-0408">Iron</keyword>
<dbReference type="Proteomes" id="UP000440125">
    <property type="component" value="Unassembled WGS sequence"/>
</dbReference>
<dbReference type="PANTHER" id="PTHR42958">
    <property type="entry name" value="HYDROGENASE-2 LARGE CHAIN"/>
    <property type="match status" value="1"/>
</dbReference>
<comment type="cofactor">
    <cofactor evidence="1">
        <name>Ni(2+)</name>
        <dbReference type="ChEBI" id="CHEBI:49786"/>
    </cofactor>
</comment>
<dbReference type="AlphaFoldDB" id="A0A6A9QCU9"/>
<evidence type="ECO:0000313" key="2">
    <source>
        <dbReference type="EMBL" id="MUM65052.1"/>
    </source>
</evidence>
<dbReference type="Pfam" id="PF00374">
    <property type="entry name" value="NiFeSe_Hases"/>
    <property type="match status" value="2"/>
</dbReference>
<keyword evidence="1" id="KW-0479">Metal-binding</keyword>
<proteinExistence type="predicted"/>
<comment type="caution">
    <text evidence="2">The sequence shown here is derived from an EMBL/GenBank/DDBJ whole genome shotgun (WGS) entry which is preliminary data.</text>
</comment>
<feature type="binding site" evidence="1">
    <location>
        <position position="65"/>
    </location>
    <ligand>
        <name>Fe cation</name>
        <dbReference type="ChEBI" id="CHEBI:24875"/>
    </ligand>
</feature>
<feature type="binding site" evidence="1">
    <location>
        <position position="65"/>
    </location>
    <ligand>
        <name>Ni(2+)</name>
        <dbReference type="ChEBI" id="CHEBI:49786"/>
    </ligand>
</feature>
<gene>
    <name evidence="2" type="ORF">D1867_07335</name>
</gene>
<dbReference type="InterPro" id="IPR001501">
    <property type="entry name" value="Ni-dep_hyd_lsu"/>
</dbReference>
<dbReference type="GO" id="GO:0016151">
    <property type="term" value="F:nickel cation binding"/>
    <property type="evidence" value="ECO:0007669"/>
    <property type="project" value="InterPro"/>
</dbReference>
<keyword evidence="1" id="KW-0460">Magnesium</keyword>
<organism evidence="2 3">
    <name type="scientific">Acidianus infernus</name>
    <dbReference type="NCBI Taxonomy" id="12915"/>
    <lineage>
        <taxon>Archaea</taxon>
        <taxon>Thermoproteota</taxon>
        <taxon>Thermoprotei</taxon>
        <taxon>Sulfolobales</taxon>
        <taxon>Sulfolobaceae</taxon>
        <taxon>Acidianus</taxon>
    </lineage>
</organism>
<dbReference type="SUPFAM" id="SSF56762">
    <property type="entry name" value="HydB/Nqo4-like"/>
    <property type="match status" value="1"/>
</dbReference>
<sequence>MKIMDLDLDPISRIEGHLGVHVKVDNGEYVDAKVGVSMYRGFENLLKGKDLHLAPNIAGKICGVCGATHVLVSTEAIEMASGIYPSPEAIKYRNLAYSLADLMYNNITVAFLFQAIDYSTEIVSKYTPNVYERAKNTSCEFKDVHGYPKISSILDNLYFGKEIYRSAFRLQTAFRDLATAIWLRYPQPLSLKPGSITIRDPSIVEKVKKFMKEDKEIEKLFYIMADLREFFTEYKKIEDDYVTYGLLESDDYDADYESMDMWGAKREFPPALIINGELVEDRLSKILLGVRVYVDNTPYDDWNKEYEKDELGNEIDKRHPWNKETRLKDKIIINNFVPTVKQYYKGKEYMPTTGDIARLYAYRLKKGKIRALGYEWEPRGNTVMERTFARVFTVAYLKEYLQQIEVNNSDLNPRKGKKGYKFAVGAHDAPRGANAHWLVSEGNKILRYQIITPSDRNFSPNRGPVERSIIGQKVTEIEISGLDALRIIRSFDPCSACAVHLEHKNNSIIKLIV</sequence>
<keyword evidence="1" id="KW-0533">Nickel</keyword>
<feature type="binding site" evidence="1">
    <location>
        <position position="497"/>
    </location>
    <ligand>
        <name>Fe cation</name>
        <dbReference type="ChEBI" id="CHEBI:24875"/>
    </ligand>
</feature>
<feature type="binding site" evidence="1">
    <location>
        <position position="62"/>
    </location>
    <ligand>
        <name>Mg(2+)</name>
        <dbReference type="ChEBI" id="CHEBI:18420"/>
    </ligand>
</feature>
<keyword evidence="3" id="KW-1185">Reference proteome</keyword>
<evidence type="ECO:0000256" key="1">
    <source>
        <dbReference type="PIRSR" id="PIRSR601501-1"/>
    </source>
</evidence>
<protein>
    <submittedName>
        <fullName evidence="2">Ni,Fe-hydrogenase I large subunit</fullName>
    </submittedName>
</protein>